<dbReference type="PANTHER" id="PTHR43352">
    <property type="entry name" value="ACETYL-COA SYNTHETASE"/>
    <property type="match status" value="1"/>
</dbReference>
<dbReference type="Gene3D" id="3.30.300.30">
    <property type="match status" value="1"/>
</dbReference>
<comment type="caution">
    <text evidence="4">The sequence shown here is derived from an EMBL/GenBank/DDBJ whole genome shotgun (WGS) entry which is preliminary data.</text>
</comment>
<evidence type="ECO:0000259" key="2">
    <source>
        <dbReference type="Pfam" id="PF00501"/>
    </source>
</evidence>
<feature type="domain" description="AMP-dependent synthetase/ligase" evidence="2">
    <location>
        <begin position="20"/>
        <end position="373"/>
    </location>
</feature>
<dbReference type="InterPro" id="IPR045851">
    <property type="entry name" value="AMP-bd_C_sf"/>
</dbReference>
<dbReference type="Pfam" id="PF13193">
    <property type="entry name" value="AMP-binding_C"/>
    <property type="match status" value="1"/>
</dbReference>
<keyword evidence="5" id="KW-1185">Reference proteome</keyword>
<protein>
    <submittedName>
        <fullName evidence="4">Benzoate-CoA ligase</fullName>
    </submittedName>
</protein>
<dbReference type="InterPro" id="IPR042099">
    <property type="entry name" value="ANL_N_sf"/>
</dbReference>
<organism evidence="4 5">
    <name type="scientific">Actinokineospora diospyrosa</name>
    <dbReference type="NCBI Taxonomy" id="103728"/>
    <lineage>
        <taxon>Bacteria</taxon>
        <taxon>Bacillati</taxon>
        <taxon>Actinomycetota</taxon>
        <taxon>Actinomycetes</taxon>
        <taxon>Pseudonocardiales</taxon>
        <taxon>Pseudonocardiaceae</taxon>
        <taxon>Actinokineospora</taxon>
    </lineage>
</organism>
<dbReference type="InterPro" id="IPR025110">
    <property type="entry name" value="AMP-bd_C"/>
</dbReference>
<dbReference type="PANTHER" id="PTHR43352:SF1">
    <property type="entry name" value="ANTHRANILATE--COA LIGASE"/>
    <property type="match status" value="1"/>
</dbReference>
<dbReference type="InterPro" id="IPR011957">
    <property type="entry name" value="Benz_CoA_lig"/>
</dbReference>
<dbReference type="Gene3D" id="3.40.50.12780">
    <property type="entry name" value="N-terminal domain of ligase-like"/>
    <property type="match status" value="1"/>
</dbReference>
<dbReference type="GO" id="GO:0016874">
    <property type="term" value="F:ligase activity"/>
    <property type="evidence" value="ECO:0007669"/>
    <property type="project" value="UniProtKB-KW"/>
</dbReference>
<evidence type="ECO:0000313" key="4">
    <source>
        <dbReference type="EMBL" id="MCP2270974.1"/>
    </source>
</evidence>
<evidence type="ECO:0000313" key="5">
    <source>
        <dbReference type="Proteomes" id="UP001205185"/>
    </source>
</evidence>
<proteinExistence type="predicted"/>
<dbReference type="Pfam" id="PF00501">
    <property type="entry name" value="AMP-binding"/>
    <property type="match status" value="1"/>
</dbReference>
<evidence type="ECO:0000259" key="3">
    <source>
        <dbReference type="Pfam" id="PF13193"/>
    </source>
</evidence>
<feature type="domain" description="AMP-binding enzyme C-terminal" evidence="3">
    <location>
        <begin position="424"/>
        <end position="501"/>
    </location>
</feature>
<sequence length="510" mass="54926">MKYEDVPDEFNIATHFVDRNDDERTALITDSGPVGYGALKVLVNRVGGALRELGVGQGDRVLLALADGVEFVATWFGAQKIGAVTAEVYTFLRAEDYKYFVDYATPAVVVADATTLPRLRAAGVARMLVVGVPQEDLLDGESHFDTLVAARPDTLTAAPTRSADPAMWRFTTGSTGAPKACVLPARSALLSTDWYAFGSLGLRPDDVVLSVPKLFFGYANNMTVLFPFGAGATGIVSPARATPELIFELIRLHRPTILVNVPTMISAMVRHPDAAAQDLGSLRVCVSGGEVLPAALRAEWMDLFGVEVLDGIGSSEAFHGYICNRPGRVRPGSLGEAVPGYRLRVVDRDGTPVPDGEVGQLEITGETVALQYWQAPEKSAETFPRPHTVRSSDLVVRSPDGYFTYQGRADDLLKVGGMWVAPAEIERCLLRHPAVRECAVVGYEVDGLTKTRAFVVADTAVAEDAATATALQEFVRSALAPHKYPRDVRFVATLPLTPSGKVDRQALRAL</sequence>
<dbReference type="Proteomes" id="UP001205185">
    <property type="component" value="Unassembled WGS sequence"/>
</dbReference>
<gene>
    <name evidence="4" type="ORF">LV75_003486</name>
</gene>
<accession>A0ABT1IEB8</accession>
<keyword evidence="1 4" id="KW-0436">Ligase</keyword>
<dbReference type="EMBL" id="JAMTCO010000008">
    <property type="protein sequence ID" value="MCP2270974.1"/>
    <property type="molecule type" value="Genomic_DNA"/>
</dbReference>
<dbReference type="InterPro" id="IPR000873">
    <property type="entry name" value="AMP-dep_synth/lig_dom"/>
</dbReference>
<name>A0ABT1IEB8_9PSEU</name>
<dbReference type="NCBIfam" id="TIGR02262">
    <property type="entry name" value="benz_CoA_lig"/>
    <property type="match status" value="1"/>
</dbReference>
<reference evidence="4 5" key="1">
    <citation type="submission" date="2022-06" db="EMBL/GenBank/DDBJ databases">
        <title>Genomic Encyclopedia of Archaeal and Bacterial Type Strains, Phase II (KMG-II): from individual species to whole genera.</title>
        <authorList>
            <person name="Goeker M."/>
        </authorList>
    </citation>
    <scope>NUCLEOTIDE SEQUENCE [LARGE SCALE GENOMIC DNA]</scope>
    <source>
        <strain evidence="4 5">DSM 44255</strain>
    </source>
</reference>
<evidence type="ECO:0000256" key="1">
    <source>
        <dbReference type="ARBA" id="ARBA00022598"/>
    </source>
</evidence>
<dbReference type="SUPFAM" id="SSF56801">
    <property type="entry name" value="Acetyl-CoA synthetase-like"/>
    <property type="match status" value="1"/>
</dbReference>